<dbReference type="InterPro" id="IPR016147">
    <property type="entry name" value="Pili_assmbl_chaperone_N"/>
</dbReference>
<dbReference type="Pfam" id="PF00345">
    <property type="entry name" value="PapD_N"/>
    <property type="match status" value="1"/>
</dbReference>
<dbReference type="PANTHER" id="PTHR30251:SF4">
    <property type="entry name" value="SLR1668 PROTEIN"/>
    <property type="match status" value="1"/>
</dbReference>
<dbReference type="InterPro" id="IPR008962">
    <property type="entry name" value="PapD-like_sf"/>
</dbReference>
<dbReference type="Proteomes" id="UP000183385">
    <property type="component" value="Unassembled WGS sequence"/>
</dbReference>
<dbReference type="Gene3D" id="2.60.40.10">
    <property type="entry name" value="Immunoglobulins"/>
    <property type="match status" value="1"/>
</dbReference>
<feature type="chain" id="PRO_5042898406" evidence="1">
    <location>
        <begin position="18"/>
        <end position="238"/>
    </location>
</feature>
<comment type="caution">
    <text evidence="3">The sequence shown here is derived from an EMBL/GenBank/DDBJ whole genome shotgun (WGS) entry which is preliminary data.</text>
</comment>
<dbReference type="AlphaFoldDB" id="A0AAQ1KDL6"/>
<proteinExistence type="predicted"/>
<feature type="signal peptide" evidence="1">
    <location>
        <begin position="1"/>
        <end position="17"/>
    </location>
</feature>
<name>A0AAQ1KDL6_9PSED</name>
<dbReference type="SUPFAM" id="SSF49354">
    <property type="entry name" value="PapD-like"/>
    <property type="match status" value="1"/>
</dbReference>
<feature type="domain" description="Pili assembly chaperone N-terminal" evidence="2">
    <location>
        <begin position="31"/>
        <end position="140"/>
    </location>
</feature>
<organism evidence="3 4">
    <name type="scientific">Pseudomonas citronellolis</name>
    <dbReference type="NCBI Taxonomy" id="53408"/>
    <lineage>
        <taxon>Bacteria</taxon>
        <taxon>Pseudomonadati</taxon>
        <taxon>Pseudomonadota</taxon>
        <taxon>Gammaproteobacteria</taxon>
        <taxon>Pseudomonadales</taxon>
        <taxon>Pseudomonadaceae</taxon>
        <taxon>Pseudomonas</taxon>
    </lineage>
</organism>
<dbReference type="InterPro" id="IPR050643">
    <property type="entry name" value="Periplasmic_pilus_chap"/>
</dbReference>
<evidence type="ECO:0000256" key="1">
    <source>
        <dbReference type="SAM" id="SignalP"/>
    </source>
</evidence>
<dbReference type="GO" id="GO:0071555">
    <property type="term" value="P:cell wall organization"/>
    <property type="evidence" value="ECO:0007669"/>
    <property type="project" value="InterPro"/>
</dbReference>
<dbReference type="RefSeq" id="WP_245322993.1">
    <property type="nucleotide sequence ID" value="NZ_FOLS01000002.1"/>
</dbReference>
<dbReference type="PANTHER" id="PTHR30251">
    <property type="entry name" value="PILUS ASSEMBLY CHAPERONE"/>
    <property type="match status" value="1"/>
</dbReference>
<gene>
    <name evidence="3" type="ORF">SAMN05216577_10214</name>
</gene>
<sequence length="238" mass="25900">MALLLALLVLLPGAARAGSSLLIWPIDPALEHDQRASALWLENHGNQPAQLQVRIFAWSQRGGEEHYQVQHEVVGSPPMFRVEPGARQLVRLTRLAPSAPGTERAYRILIDEIPTPQASPAPAEGNGIRFQMRYSVPLFLYGEGLGAKSAERPALDWRQLVEGGKAYLEVRNRGPRHARLTQVVLERPGGNQAIEDGLLGYVLAGASMRWPLPRPLSGGGRLRAEVNGEGGEIAAAPR</sequence>
<evidence type="ECO:0000259" key="2">
    <source>
        <dbReference type="Pfam" id="PF00345"/>
    </source>
</evidence>
<keyword evidence="1" id="KW-0732">Signal</keyword>
<evidence type="ECO:0000313" key="4">
    <source>
        <dbReference type="Proteomes" id="UP000183385"/>
    </source>
</evidence>
<protein>
    <submittedName>
        <fullName evidence="3">Fimbrial chaperone protein</fullName>
    </submittedName>
</protein>
<accession>A0AAQ1KDL6</accession>
<dbReference type="InterPro" id="IPR013783">
    <property type="entry name" value="Ig-like_fold"/>
</dbReference>
<dbReference type="GO" id="GO:0030288">
    <property type="term" value="C:outer membrane-bounded periplasmic space"/>
    <property type="evidence" value="ECO:0007669"/>
    <property type="project" value="InterPro"/>
</dbReference>
<dbReference type="EMBL" id="FOLS01000002">
    <property type="protein sequence ID" value="SFB98694.1"/>
    <property type="molecule type" value="Genomic_DNA"/>
</dbReference>
<reference evidence="3 4" key="1">
    <citation type="submission" date="2016-10" db="EMBL/GenBank/DDBJ databases">
        <authorList>
            <person name="Varghese N."/>
            <person name="Submissions S."/>
        </authorList>
    </citation>
    <scope>NUCLEOTIDE SEQUENCE [LARGE SCALE GENOMIC DNA]</scope>
    <source>
        <strain evidence="3 4">LMG 18378</strain>
    </source>
</reference>
<keyword evidence="4" id="KW-1185">Reference proteome</keyword>
<evidence type="ECO:0000313" key="3">
    <source>
        <dbReference type="EMBL" id="SFB98694.1"/>
    </source>
</evidence>